<keyword evidence="9 13" id="KW-0418">Kinase</keyword>
<dbReference type="GO" id="GO:0005829">
    <property type="term" value="C:cytosol"/>
    <property type="evidence" value="ECO:0007669"/>
    <property type="project" value="TreeGrafter"/>
</dbReference>
<evidence type="ECO:0000259" key="14">
    <source>
        <dbReference type="Pfam" id="PF00696"/>
    </source>
</evidence>
<dbReference type="Gene3D" id="3.40.1160.10">
    <property type="entry name" value="Acetylglutamate kinase-like"/>
    <property type="match status" value="1"/>
</dbReference>
<accession>G5JK29</accession>
<evidence type="ECO:0000256" key="4">
    <source>
        <dbReference type="ARBA" id="ARBA00013070"/>
    </source>
</evidence>
<keyword evidence="5" id="KW-0963">Cytoplasm</keyword>
<reference evidence="15 16" key="1">
    <citation type="journal article" date="2012" name="BMC Genomics">
        <title>Comparative genomic analysis of the genus Staphylococcus including Staphylococcus aureus and its newly described sister species Staphylococcus simiae.</title>
        <authorList>
            <person name="Suzuki H."/>
            <person name="Lefebure T."/>
            <person name="Pavinski Bitar P."/>
            <person name="Stanhope M.J."/>
        </authorList>
    </citation>
    <scope>NUCLEOTIDE SEQUENCE [LARGE SCALE GENOMIC DNA]</scope>
    <source>
        <strain evidence="15 16">CCM 7213</strain>
    </source>
</reference>
<dbReference type="FunFam" id="3.40.1160.10:FF:000007">
    <property type="entry name" value="Carbamate kinase"/>
    <property type="match status" value="1"/>
</dbReference>
<dbReference type="GO" id="GO:0005524">
    <property type="term" value="F:ATP binding"/>
    <property type="evidence" value="ECO:0007669"/>
    <property type="project" value="UniProtKB-KW"/>
</dbReference>
<evidence type="ECO:0000256" key="12">
    <source>
        <dbReference type="NCBIfam" id="TIGR00746"/>
    </source>
</evidence>
<keyword evidence="7 13" id="KW-0808">Transferase</keyword>
<dbReference type="AlphaFoldDB" id="G5JK29"/>
<dbReference type="PATRIC" id="fig|911238.3.peg.1605"/>
<dbReference type="PRINTS" id="PR01469">
    <property type="entry name" value="CARBMTKINASE"/>
</dbReference>
<dbReference type="CDD" id="cd04235">
    <property type="entry name" value="AAK_CK"/>
    <property type="match status" value="1"/>
</dbReference>
<dbReference type="Proteomes" id="UP000005413">
    <property type="component" value="Unassembled WGS sequence"/>
</dbReference>
<evidence type="ECO:0000256" key="8">
    <source>
        <dbReference type="ARBA" id="ARBA00022741"/>
    </source>
</evidence>
<dbReference type="GO" id="GO:0008804">
    <property type="term" value="F:carbamate kinase activity"/>
    <property type="evidence" value="ECO:0007669"/>
    <property type="project" value="UniProtKB-UniRule"/>
</dbReference>
<keyword evidence="6" id="KW-0056">Arginine metabolism</keyword>
<dbReference type="PIRSF" id="PIRSF000723">
    <property type="entry name" value="Carbamate_kin"/>
    <property type="match status" value="1"/>
</dbReference>
<evidence type="ECO:0000313" key="16">
    <source>
        <dbReference type="Proteomes" id="UP000005413"/>
    </source>
</evidence>
<evidence type="ECO:0000256" key="10">
    <source>
        <dbReference type="ARBA" id="ARBA00022840"/>
    </source>
</evidence>
<comment type="pathway">
    <text evidence="2">Metabolic intermediate metabolism; carbamoyl phosphate degradation; CO(2) and NH(3) from carbamoyl phosphate: step 1/1.</text>
</comment>
<dbReference type="NCBIfam" id="TIGR00746">
    <property type="entry name" value="arcC"/>
    <property type="match status" value="1"/>
</dbReference>
<dbReference type="OrthoDB" id="9766717at2"/>
<name>G5JK29_9STAP</name>
<evidence type="ECO:0000256" key="5">
    <source>
        <dbReference type="ARBA" id="ARBA00022490"/>
    </source>
</evidence>
<dbReference type="PANTHER" id="PTHR30409">
    <property type="entry name" value="CARBAMATE KINASE"/>
    <property type="match status" value="1"/>
</dbReference>
<dbReference type="UniPathway" id="UPA00996">
    <property type="reaction ID" value="UER00366"/>
</dbReference>
<evidence type="ECO:0000256" key="11">
    <source>
        <dbReference type="ARBA" id="ARBA00048467"/>
    </source>
</evidence>
<comment type="caution">
    <text evidence="15">The sequence shown here is derived from an EMBL/GenBank/DDBJ whole genome shotgun (WGS) entry which is preliminary data.</text>
</comment>
<dbReference type="EMBL" id="AEUN01000468">
    <property type="protein sequence ID" value="EHJ07451.1"/>
    <property type="molecule type" value="Genomic_DNA"/>
</dbReference>
<dbReference type="GO" id="GO:0019546">
    <property type="term" value="P:L-arginine deiminase pathway"/>
    <property type="evidence" value="ECO:0007669"/>
    <property type="project" value="TreeGrafter"/>
</dbReference>
<keyword evidence="10" id="KW-0067">ATP-binding</keyword>
<sequence length="309" mass="33192">MSKIVVALGGNALGKSPEEQLKLVKGTAKSLISLINRGHEVVISHGNGPQVGCINLGLNYAAEHQQGPSFPFPECGAMSQAYIGYQMQESLLNELHSLGINKEVVTLVTQVEVSTDDLAFQHPTKPIGSFYSKEEASKIMKEKGQIFVEDSGRGYRRVVPSPQPINIVELDSIEALIEHGTLVIAAGGGGVPVIKENGNYEGVDAVIDKDKTSALLAAHLKSDQLIILTAVDHVYINYGTENEKALGEVTVDEIKQHIADNQFAKGSMLPKVEAAIQFLNKNDQGSVLITSLERLSDALDGKIGTLIKN</sequence>
<evidence type="ECO:0000256" key="6">
    <source>
        <dbReference type="ARBA" id="ARBA00022503"/>
    </source>
</evidence>
<comment type="catalytic activity">
    <reaction evidence="11">
        <text>hydrogencarbonate + NH4(+) + ATP = carbamoyl phosphate + ADP + H2O + H(+)</text>
        <dbReference type="Rhea" id="RHEA:10152"/>
        <dbReference type="ChEBI" id="CHEBI:15377"/>
        <dbReference type="ChEBI" id="CHEBI:15378"/>
        <dbReference type="ChEBI" id="CHEBI:17544"/>
        <dbReference type="ChEBI" id="CHEBI:28938"/>
        <dbReference type="ChEBI" id="CHEBI:30616"/>
        <dbReference type="ChEBI" id="CHEBI:58228"/>
        <dbReference type="ChEBI" id="CHEBI:456216"/>
        <dbReference type="EC" id="2.7.2.2"/>
    </reaction>
</comment>
<protein>
    <recommendedName>
        <fullName evidence="4 12">Carbamate kinase</fullName>
    </recommendedName>
</protein>
<feature type="domain" description="Aspartate/glutamate/uridylate kinase" evidence="14">
    <location>
        <begin position="3"/>
        <end position="284"/>
    </location>
</feature>
<dbReference type="SUPFAM" id="SSF53633">
    <property type="entry name" value="Carbamate kinase-like"/>
    <property type="match status" value="1"/>
</dbReference>
<evidence type="ECO:0000256" key="2">
    <source>
        <dbReference type="ARBA" id="ARBA00005118"/>
    </source>
</evidence>
<dbReference type="NCBIfam" id="NF009007">
    <property type="entry name" value="PRK12352.1"/>
    <property type="match status" value="1"/>
</dbReference>
<proteinExistence type="inferred from homology"/>
<dbReference type="PANTHER" id="PTHR30409:SF1">
    <property type="entry name" value="CARBAMATE KINASE-RELATED"/>
    <property type="match status" value="1"/>
</dbReference>
<evidence type="ECO:0000256" key="1">
    <source>
        <dbReference type="ARBA" id="ARBA00004496"/>
    </source>
</evidence>
<organism evidence="15 16">
    <name type="scientific">Staphylococcus simiae CCM 7213 = CCUG 51256</name>
    <dbReference type="NCBI Taxonomy" id="911238"/>
    <lineage>
        <taxon>Bacteria</taxon>
        <taxon>Bacillati</taxon>
        <taxon>Bacillota</taxon>
        <taxon>Bacilli</taxon>
        <taxon>Bacillales</taxon>
        <taxon>Staphylococcaceae</taxon>
        <taxon>Staphylococcus</taxon>
    </lineage>
</organism>
<keyword evidence="16" id="KW-1185">Reference proteome</keyword>
<evidence type="ECO:0000256" key="7">
    <source>
        <dbReference type="ARBA" id="ARBA00022679"/>
    </source>
</evidence>
<evidence type="ECO:0000256" key="13">
    <source>
        <dbReference type="PIRNR" id="PIRNR000723"/>
    </source>
</evidence>
<dbReference type="Pfam" id="PF00696">
    <property type="entry name" value="AA_kinase"/>
    <property type="match status" value="1"/>
</dbReference>
<evidence type="ECO:0000256" key="3">
    <source>
        <dbReference type="ARBA" id="ARBA00011066"/>
    </source>
</evidence>
<gene>
    <name evidence="15" type="ORF">SS7213T_09202</name>
</gene>
<evidence type="ECO:0000256" key="9">
    <source>
        <dbReference type="ARBA" id="ARBA00022777"/>
    </source>
</evidence>
<comment type="similarity">
    <text evidence="3 13">Belongs to the carbamate kinase family.</text>
</comment>
<evidence type="ECO:0000313" key="15">
    <source>
        <dbReference type="EMBL" id="EHJ07451.1"/>
    </source>
</evidence>
<keyword evidence="8" id="KW-0547">Nucleotide-binding</keyword>
<dbReference type="InterPro" id="IPR001048">
    <property type="entry name" value="Asp/Glu/Uridylate_kinase"/>
</dbReference>
<dbReference type="RefSeq" id="WP_002464533.1">
    <property type="nucleotide sequence ID" value="NZ_AEUN01000468.1"/>
</dbReference>
<dbReference type="InterPro" id="IPR036393">
    <property type="entry name" value="AceGlu_kinase-like_sf"/>
</dbReference>
<comment type="subcellular location">
    <subcellularLocation>
        <location evidence="1">Cytoplasm</location>
    </subcellularLocation>
</comment>
<dbReference type="InterPro" id="IPR003964">
    <property type="entry name" value="Carb_kinase"/>
</dbReference>